<gene>
    <name evidence="1" type="ORF">METZ01_LOCUS179111</name>
</gene>
<evidence type="ECO:0000313" key="1">
    <source>
        <dbReference type="EMBL" id="SVB26257.1"/>
    </source>
</evidence>
<accession>A0A382CLS3</accession>
<name>A0A382CLS3_9ZZZZ</name>
<proteinExistence type="predicted"/>
<sequence>IIILGVFCYTLLQPGLWKNQISNYCNNSLLKGSLWEINFGDLKGNMLTNITGKETEIHHPDGYSIVLSSWSVKLNILKTLIQLPTFEAIDINDFTIHTLIPEKYISDSLTSPLDIIPETFPDFQMNRFSISGSINVENKFSSIAISSRGSIEAIDNILYIQLNNSVILDSTYLDKLEIDQCNINLNAVDQIILMELEANWKNTPIHYTFSLDKNRDHIIESSLEFRHFELGEYLPNFPQINPDFNQLSGHVYSNTGKGNTKTNFKLWNDVGDTIPGEFDIHIQENIVTINNAGIEFDSSFLELNFMLNLEGRLAGMCHVRHLKLEDWFNTQSKIILDGDFYYDGYILEDKIRDWSFSSDVLETGLIPGDTLTVSVSGFYNGTIFELSEPLIAILNGQYVTIDGFMDISSNQSQWIVSATDMDLALLPLKINEFDVDGILTGSIHVNGDFKSHSIEVDLSIDDFKAYLFSSSRYLLKGNIQDPIILHSGEMNLTFENGRWSGFDLGKGELDMTFNKGDIFLKDISTISGDNFLQASGKIIQKKVLSLDRFQMAYDDHYLAIPQPIEAIVSYNEITVKPFIVHVDDGVVEGTLKVDSRTDGRIKMFNVDGGFINNFFPKNKLDLSGILFGEIGFTKTEFEQSASFD</sequence>
<reference evidence="1" key="1">
    <citation type="submission" date="2018-05" db="EMBL/GenBank/DDBJ databases">
        <authorList>
            <person name="Lanie J.A."/>
            <person name="Ng W.-L."/>
            <person name="Kazmierczak K.M."/>
            <person name="Andrzejewski T.M."/>
            <person name="Davidsen T.M."/>
            <person name="Wayne K.J."/>
            <person name="Tettelin H."/>
            <person name="Glass J.I."/>
            <person name="Rusch D."/>
            <person name="Podicherti R."/>
            <person name="Tsui H.-C.T."/>
            <person name="Winkler M.E."/>
        </authorList>
    </citation>
    <scope>NUCLEOTIDE SEQUENCE</scope>
</reference>
<dbReference type="AlphaFoldDB" id="A0A382CLS3"/>
<organism evidence="1">
    <name type="scientific">marine metagenome</name>
    <dbReference type="NCBI Taxonomy" id="408172"/>
    <lineage>
        <taxon>unclassified sequences</taxon>
        <taxon>metagenomes</taxon>
        <taxon>ecological metagenomes</taxon>
    </lineage>
</organism>
<evidence type="ECO:0008006" key="2">
    <source>
        <dbReference type="Google" id="ProtNLM"/>
    </source>
</evidence>
<dbReference type="EMBL" id="UINC01034819">
    <property type="protein sequence ID" value="SVB26257.1"/>
    <property type="molecule type" value="Genomic_DNA"/>
</dbReference>
<protein>
    <recommendedName>
        <fullName evidence="2">Dicarboxylate transport domain-containing protein</fullName>
    </recommendedName>
</protein>
<feature type="non-terminal residue" evidence="1">
    <location>
        <position position="644"/>
    </location>
</feature>
<feature type="non-terminal residue" evidence="1">
    <location>
        <position position="1"/>
    </location>
</feature>